<evidence type="ECO:0000313" key="3">
    <source>
        <dbReference type="Proteomes" id="UP000240883"/>
    </source>
</evidence>
<feature type="chain" id="PRO_5015593188" evidence="1">
    <location>
        <begin position="18"/>
        <end position="204"/>
    </location>
</feature>
<name>A0A2T2PD98_CORCC</name>
<sequence length="204" mass="22393">MRYQSLVSATLVAAVCANPVVLSKRDEKVYDENGNLKQTVKIGAISIDDIFDKLGEACQENLCETNDITIKGQIHDSESTDNIELTLGPHGSYNSDLRDDLFDAWKALIKEIAKCEEITNDPPCPNPMVFCPNEPEKYTQCEVPQYWAIIYDKGDNPPNMQADLEVEKSDNPLCEDLMDGLGAVAGAVHGVAGGFFQLLSFACT</sequence>
<dbReference type="AlphaFoldDB" id="A0A2T2PD98"/>
<keyword evidence="1" id="KW-0732">Signal</keyword>
<proteinExistence type="predicted"/>
<gene>
    <name evidence="2" type="ORF">BS50DRAFT_628687</name>
</gene>
<protein>
    <submittedName>
        <fullName evidence="2">Uncharacterized protein</fullName>
    </submittedName>
</protein>
<feature type="signal peptide" evidence="1">
    <location>
        <begin position="1"/>
        <end position="17"/>
    </location>
</feature>
<reference evidence="2 3" key="1">
    <citation type="journal article" date="2018" name="Front. Microbiol.">
        <title>Genome-Wide Analysis of Corynespora cassiicola Leaf Fall Disease Putative Effectors.</title>
        <authorList>
            <person name="Lopez D."/>
            <person name="Ribeiro S."/>
            <person name="Label P."/>
            <person name="Fumanal B."/>
            <person name="Venisse J.S."/>
            <person name="Kohler A."/>
            <person name="de Oliveira R.R."/>
            <person name="Labutti K."/>
            <person name="Lipzen A."/>
            <person name="Lail K."/>
            <person name="Bauer D."/>
            <person name="Ohm R.A."/>
            <person name="Barry K.W."/>
            <person name="Spatafora J."/>
            <person name="Grigoriev I.V."/>
            <person name="Martin F.M."/>
            <person name="Pujade-Renaud V."/>
        </authorList>
    </citation>
    <scope>NUCLEOTIDE SEQUENCE [LARGE SCALE GENOMIC DNA]</scope>
    <source>
        <strain evidence="2 3">Philippines</strain>
    </source>
</reference>
<dbReference type="Proteomes" id="UP000240883">
    <property type="component" value="Unassembled WGS sequence"/>
</dbReference>
<accession>A0A2T2PD98</accession>
<dbReference type="OrthoDB" id="4704201at2759"/>
<evidence type="ECO:0000256" key="1">
    <source>
        <dbReference type="SAM" id="SignalP"/>
    </source>
</evidence>
<keyword evidence="3" id="KW-1185">Reference proteome</keyword>
<organism evidence="2 3">
    <name type="scientific">Corynespora cassiicola Philippines</name>
    <dbReference type="NCBI Taxonomy" id="1448308"/>
    <lineage>
        <taxon>Eukaryota</taxon>
        <taxon>Fungi</taxon>
        <taxon>Dikarya</taxon>
        <taxon>Ascomycota</taxon>
        <taxon>Pezizomycotina</taxon>
        <taxon>Dothideomycetes</taxon>
        <taxon>Pleosporomycetidae</taxon>
        <taxon>Pleosporales</taxon>
        <taxon>Corynesporascaceae</taxon>
        <taxon>Corynespora</taxon>
    </lineage>
</organism>
<dbReference type="EMBL" id="KZ678128">
    <property type="protein sequence ID" value="PSN75516.1"/>
    <property type="molecule type" value="Genomic_DNA"/>
</dbReference>
<evidence type="ECO:0000313" key="2">
    <source>
        <dbReference type="EMBL" id="PSN75516.1"/>
    </source>
</evidence>